<evidence type="ECO:0000313" key="1">
    <source>
        <dbReference type="EMBL" id="MDV6375977.1"/>
    </source>
</evidence>
<comment type="caution">
    <text evidence="1">The sequence shown here is derived from an EMBL/GenBank/DDBJ whole genome shotgun (WGS) entry which is preliminary data.</text>
</comment>
<dbReference type="EMBL" id="JAPMIV010000041">
    <property type="protein sequence ID" value="MDV6375977.1"/>
    <property type="molecule type" value="Genomic_DNA"/>
</dbReference>
<dbReference type="RefSeq" id="WP_317641327.1">
    <property type="nucleotide sequence ID" value="NZ_JAPMIV010000041.1"/>
</dbReference>
<protein>
    <recommendedName>
        <fullName evidence="3">DUF2442 domain-containing protein</fullName>
    </recommendedName>
</protein>
<evidence type="ECO:0008006" key="3">
    <source>
        <dbReference type="Google" id="ProtNLM"/>
    </source>
</evidence>
<reference evidence="1 2" key="1">
    <citation type="submission" date="2022-11" db="EMBL/GenBank/DDBJ databases">
        <title>Deinococcus ZS9-10, Low Temperature and Draught-tolerating, UV-resistant Bacteria from Continental Antarctica.</title>
        <authorList>
            <person name="Cheng L."/>
        </authorList>
    </citation>
    <scope>NUCLEOTIDE SEQUENCE [LARGE SCALE GENOMIC DNA]</scope>
    <source>
        <strain evidence="1 2">ZS9-10</strain>
    </source>
</reference>
<keyword evidence="2" id="KW-1185">Reference proteome</keyword>
<evidence type="ECO:0000313" key="2">
    <source>
        <dbReference type="Proteomes" id="UP001276150"/>
    </source>
</evidence>
<proteinExistence type="predicted"/>
<sequence length="100" mass="11082">MAHPTKRRGYRQIVCGAHTYRWRFVAGAEQGTLTVVPDGRSGQRLLVALPDHRDPWLRPWDVRPLPAPVIPSFVVRAIAHGLEAGWSPQAPGGPFRLALT</sequence>
<organism evidence="1 2">
    <name type="scientific">Deinococcus arenicola</name>
    <dbReference type="NCBI Taxonomy" id="2994950"/>
    <lineage>
        <taxon>Bacteria</taxon>
        <taxon>Thermotogati</taxon>
        <taxon>Deinococcota</taxon>
        <taxon>Deinococci</taxon>
        <taxon>Deinococcales</taxon>
        <taxon>Deinococcaceae</taxon>
        <taxon>Deinococcus</taxon>
    </lineage>
</organism>
<dbReference type="Proteomes" id="UP001276150">
    <property type="component" value="Unassembled WGS sequence"/>
</dbReference>
<gene>
    <name evidence="1" type="ORF">ORD21_15370</name>
</gene>
<accession>A0ABU4DU67</accession>
<name>A0ABU4DU67_9DEIO</name>